<evidence type="ECO:0000256" key="3">
    <source>
        <dbReference type="ARBA" id="ARBA00023125"/>
    </source>
</evidence>
<feature type="domain" description="RNA polymerase sigma-70 region 4" evidence="6">
    <location>
        <begin position="164"/>
        <end position="215"/>
    </location>
</feature>
<dbReference type="InterPro" id="IPR013325">
    <property type="entry name" value="RNA_pol_sigma_r2"/>
</dbReference>
<evidence type="ECO:0000259" key="6">
    <source>
        <dbReference type="Pfam" id="PF04545"/>
    </source>
</evidence>
<keyword evidence="2" id="KW-0731">Sigma factor</keyword>
<keyword evidence="3" id="KW-0238">DNA-binding</keyword>
<evidence type="ECO:0000259" key="5">
    <source>
        <dbReference type="Pfam" id="PF04542"/>
    </source>
</evidence>
<dbReference type="AlphaFoldDB" id="A0A5P6VRS7"/>
<dbReference type="InterPro" id="IPR050239">
    <property type="entry name" value="Sigma-70_RNA_pol_init_factors"/>
</dbReference>
<protein>
    <submittedName>
        <fullName evidence="7">Sigma-70 family RNA polymerase sigma factor</fullName>
    </submittedName>
</protein>
<dbReference type="Proteomes" id="UP000327030">
    <property type="component" value="Chromosome 1"/>
</dbReference>
<reference evidence="8" key="1">
    <citation type="submission" date="2019-08" db="EMBL/GenBank/DDBJ databases">
        <title>Complete Genome Sequence of the Polysaccharide-Degrading Rumen Bacterium Pseudobutyrivibrio xylanivorans MA3014.</title>
        <authorList>
            <person name="Palevich N."/>
            <person name="Maclean P.H."/>
            <person name="Kelly W.J."/>
            <person name="Leahy S.C."/>
            <person name="Rakonjac J."/>
            <person name="Attwood G.T."/>
        </authorList>
    </citation>
    <scope>NUCLEOTIDE SEQUENCE [LARGE SCALE GENOMIC DNA]</scope>
    <source>
        <strain evidence="8">MA3014</strain>
    </source>
</reference>
<evidence type="ECO:0000256" key="1">
    <source>
        <dbReference type="ARBA" id="ARBA00023015"/>
    </source>
</evidence>
<dbReference type="InterPro" id="IPR013324">
    <property type="entry name" value="RNA_pol_sigma_r3/r4-like"/>
</dbReference>
<dbReference type="NCBIfam" id="TIGR02937">
    <property type="entry name" value="sigma70-ECF"/>
    <property type="match status" value="1"/>
</dbReference>
<dbReference type="RefSeq" id="WP_151622035.1">
    <property type="nucleotide sequence ID" value="NZ_CP043028.1"/>
</dbReference>
<sequence>MENIDKDQHNRKLCSLIKNNDLLAENQLLMENEALIVGLAGSMEVAYDLDLNHWGGIEKDDIIQEGRIAMLRAAQTYDESNNIKFSTYAYTIVKNAMTDLCRKGISAFENRIIESGMNLVFLDEDYSSNEYDVHITETVSTGEFNPTARLAVLHVMLEKMYNRLKLLPPRQRRLLAYHYGLGALECKSISETAAYFHLTEKYIKIIEDQALSTLRDGMNDGKIV</sequence>
<accession>A0A5P6VRS7</accession>
<evidence type="ECO:0000256" key="4">
    <source>
        <dbReference type="ARBA" id="ARBA00023163"/>
    </source>
</evidence>
<dbReference type="SUPFAM" id="SSF88946">
    <property type="entry name" value="Sigma2 domain of RNA polymerase sigma factors"/>
    <property type="match status" value="1"/>
</dbReference>
<dbReference type="InterPro" id="IPR014284">
    <property type="entry name" value="RNA_pol_sigma-70_dom"/>
</dbReference>
<dbReference type="OrthoDB" id="2005430at2"/>
<feature type="domain" description="RNA polymerase sigma-70 region 2" evidence="5">
    <location>
        <begin position="57"/>
        <end position="103"/>
    </location>
</feature>
<dbReference type="PANTHER" id="PTHR30603:SF47">
    <property type="entry name" value="RNA POLYMERASE SIGMA FACTOR SIGD, CHLOROPLASTIC"/>
    <property type="match status" value="1"/>
</dbReference>
<dbReference type="InterPro" id="IPR007627">
    <property type="entry name" value="RNA_pol_sigma70_r2"/>
</dbReference>
<keyword evidence="1" id="KW-0805">Transcription regulation</keyword>
<dbReference type="KEGG" id="pxv:FXF36_00920"/>
<organism evidence="7 8">
    <name type="scientific">Pseudobutyrivibrio xylanivorans</name>
    <dbReference type="NCBI Taxonomy" id="185007"/>
    <lineage>
        <taxon>Bacteria</taxon>
        <taxon>Bacillati</taxon>
        <taxon>Bacillota</taxon>
        <taxon>Clostridia</taxon>
        <taxon>Lachnospirales</taxon>
        <taxon>Lachnospiraceae</taxon>
        <taxon>Pseudobutyrivibrio</taxon>
    </lineage>
</organism>
<dbReference type="GO" id="GO:0016987">
    <property type="term" value="F:sigma factor activity"/>
    <property type="evidence" value="ECO:0007669"/>
    <property type="project" value="UniProtKB-KW"/>
</dbReference>
<gene>
    <name evidence="7" type="ORF">FXF36_00920</name>
</gene>
<dbReference type="Gene3D" id="1.10.1740.10">
    <property type="match status" value="1"/>
</dbReference>
<dbReference type="PANTHER" id="PTHR30603">
    <property type="entry name" value="RNA POLYMERASE SIGMA FACTOR RPO"/>
    <property type="match status" value="1"/>
</dbReference>
<proteinExistence type="predicted"/>
<dbReference type="Pfam" id="PF04545">
    <property type="entry name" value="Sigma70_r4"/>
    <property type="match status" value="1"/>
</dbReference>
<name>A0A5P6VRS7_PSEXY</name>
<evidence type="ECO:0000256" key="2">
    <source>
        <dbReference type="ARBA" id="ARBA00023082"/>
    </source>
</evidence>
<dbReference type="Pfam" id="PF04542">
    <property type="entry name" value="Sigma70_r2"/>
    <property type="match status" value="1"/>
</dbReference>
<evidence type="ECO:0000313" key="8">
    <source>
        <dbReference type="Proteomes" id="UP000327030"/>
    </source>
</evidence>
<dbReference type="InterPro" id="IPR036388">
    <property type="entry name" value="WH-like_DNA-bd_sf"/>
</dbReference>
<dbReference type="InterPro" id="IPR000943">
    <property type="entry name" value="RNA_pol_sigma70"/>
</dbReference>
<keyword evidence="4" id="KW-0804">Transcription</keyword>
<dbReference type="GO" id="GO:0006352">
    <property type="term" value="P:DNA-templated transcription initiation"/>
    <property type="evidence" value="ECO:0007669"/>
    <property type="project" value="InterPro"/>
</dbReference>
<dbReference type="InterPro" id="IPR007630">
    <property type="entry name" value="RNA_pol_sigma70_r4"/>
</dbReference>
<evidence type="ECO:0000313" key="7">
    <source>
        <dbReference type="EMBL" id="QFJ53531.1"/>
    </source>
</evidence>
<dbReference type="Gene3D" id="1.10.10.10">
    <property type="entry name" value="Winged helix-like DNA-binding domain superfamily/Winged helix DNA-binding domain"/>
    <property type="match status" value="1"/>
</dbReference>
<dbReference type="EMBL" id="CP043028">
    <property type="protein sequence ID" value="QFJ53531.1"/>
    <property type="molecule type" value="Genomic_DNA"/>
</dbReference>
<dbReference type="PRINTS" id="PR00046">
    <property type="entry name" value="SIGMA70FCT"/>
</dbReference>
<dbReference type="SUPFAM" id="SSF88659">
    <property type="entry name" value="Sigma3 and sigma4 domains of RNA polymerase sigma factors"/>
    <property type="match status" value="1"/>
</dbReference>
<dbReference type="GO" id="GO:0003677">
    <property type="term" value="F:DNA binding"/>
    <property type="evidence" value="ECO:0007669"/>
    <property type="project" value="UniProtKB-KW"/>
</dbReference>